<dbReference type="GO" id="GO:0006869">
    <property type="term" value="P:lipid transport"/>
    <property type="evidence" value="ECO:0007669"/>
    <property type="project" value="UniProtKB-KW"/>
</dbReference>
<dbReference type="Gene3D" id="2.60.40.150">
    <property type="entry name" value="C2 domain"/>
    <property type="match status" value="5"/>
</dbReference>
<dbReference type="RefSeq" id="XP_018105505.1">
    <property type="nucleotide sequence ID" value="XM_018250016.2"/>
</dbReference>
<dbReference type="GO" id="GO:0008429">
    <property type="term" value="F:phosphatidylethanolamine binding"/>
    <property type="evidence" value="ECO:0000318"/>
    <property type="project" value="GO_Central"/>
</dbReference>
<evidence type="ECO:0000256" key="3">
    <source>
        <dbReference type="ARBA" id="ARBA00005867"/>
    </source>
</evidence>
<dbReference type="Xenbase" id="XB-GENE-17334705">
    <property type="gene designation" value="esyt1.S"/>
</dbReference>
<dbReference type="SUPFAM" id="SSF49562">
    <property type="entry name" value="C2 domain (Calcium/lipid-binding domain, CaLB)"/>
    <property type="match status" value="5"/>
</dbReference>
<evidence type="ECO:0000256" key="7">
    <source>
        <dbReference type="ARBA" id="ARBA00022723"/>
    </source>
</evidence>
<reference evidence="19 20" key="1">
    <citation type="submission" date="2022-04" db="UniProtKB">
        <authorList>
            <consortium name="RefSeq"/>
        </authorList>
    </citation>
    <scope>IDENTIFICATION</scope>
    <source>
        <strain evidence="18 19">J_2021</strain>
        <tissue evidence="19 20">Erythrocytes</tissue>
    </source>
</reference>
<evidence type="ECO:0000256" key="13">
    <source>
        <dbReference type="ARBA" id="ARBA00023121"/>
    </source>
</evidence>
<dbReference type="GO" id="GO:0061817">
    <property type="term" value="P:endoplasmic reticulum-plasma membrane tethering"/>
    <property type="evidence" value="ECO:0007669"/>
    <property type="project" value="InterPro"/>
</dbReference>
<dbReference type="PaxDb" id="8355-A0A1L8H9M7"/>
<gene>
    <name evidence="19 20 21 22" type="primary">esyt1.S</name>
</gene>
<comment type="similarity">
    <text evidence="3">Belongs to the extended synaptotagmin family.</text>
</comment>
<dbReference type="AlphaFoldDB" id="A0A1L8H9M7"/>
<dbReference type="Pfam" id="PF17047">
    <property type="entry name" value="SMP_LBD"/>
    <property type="match status" value="1"/>
</dbReference>
<dbReference type="PANTHER" id="PTHR45761">
    <property type="entry name" value="EXTENDED SYNAPTOTAGMIN-LIKE PROTEIN 2, ISOFORM C"/>
    <property type="match status" value="1"/>
</dbReference>
<feature type="domain" description="C2" evidence="16">
    <location>
        <begin position="925"/>
        <end position="1047"/>
    </location>
</feature>
<dbReference type="RefSeq" id="XP_018105504.1">
    <property type="nucleotide sequence ID" value="XM_018250015.2"/>
</dbReference>
<protein>
    <submittedName>
        <fullName evidence="19 20">Extended Synaptotagmin-1</fullName>
    </submittedName>
</protein>
<keyword evidence="9" id="KW-0256">Endoplasmic reticulum</keyword>
<dbReference type="FunFam" id="2.60.40.150:FF:000025">
    <property type="entry name" value="Extended synaptotagmin 2"/>
    <property type="match status" value="2"/>
</dbReference>
<dbReference type="CDD" id="cd04030">
    <property type="entry name" value="C2C_KIAA1228"/>
    <property type="match status" value="1"/>
</dbReference>
<dbReference type="PROSITE" id="PS50004">
    <property type="entry name" value="C2"/>
    <property type="match status" value="5"/>
</dbReference>
<dbReference type="SMART" id="SM00239">
    <property type="entry name" value="C2"/>
    <property type="match status" value="5"/>
</dbReference>
<evidence type="ECO:0000256" key="2">
    <source>
        <dbReference type="ARBA" id="ARBA00004477"/>
    </source>
</evidence>
<keyword evidence="4" id="KW-0813">Transport</keyword>
<dbReference type="Bgee" id="108709831">
    <property type="expression patterns" value="Expressed in spleen and 19 other cell types or tissues"/>
</dbReference>
<accession>A0A1L8H9M7</accession>
<dbReference type="STRING" id="8355.A0A1L8H9M7"/>
<sequence length="1056" mass="118850">MSDTERQSPPVPTSGSELVPHLMSMGKKLLLLLPIYLCGYLGMSIFFVIAGLFLYLGWKGSRENKLSRLRSAQEALEKEVANTASTMFMNKSALPSWVSFPDTEKAEFLNKIIAQMWPFIGQYLEKLLTDSIAPTIRASNTHLSTFYFTKINVGEKAPKVTGVKAHTQFDKKQIILDMHLSYVGDIEVNIEVKKYFCKAGIKGMQLHGMLRVILEPLIGDVPIVGAITLFFIRRPVLDINWTGLTNLLDIPGLNLMSDTMVMDIISGFLVLPNRLAIPLTSNLHVAELRSPLPRGIVRIHLLEARDLSAKDLQLKGLLAGKSDPYAIVRVGTQVFNSQIINENLNPVWNEMYEVIVHEVPGQELEVELFDKDPDQDDFLGRVKLDLGEVKQNGSLDKWFPLSDTKSGKLHLRLEWLTLMSNASQLKKILEINREITAKTQEEPSAAILIVYLDRAQDLPLKKNVKEPSPMVQLSIQDMTKESKTVPSNSSPVWEEPFRFFLRDPNIQDLDIQVKDDDRQHSLGSLSIPLSRILSADDLTLDQWFQLENSGSRSRIYMKLVMRILYLDPANTLVTADPESIIAEEAGSSVDNPPRPSQTTVPENFATEKLLRIFILEAENLIAKDNLMGGLVKGKSDPYTVLSSGGKKVRTRVVENNLNPCWNQAFEILVTDVPGQDLMFDVFDKDVDKDDFLGSCKISVKDVVKQKFIDEWLVLEKVKSGKLHVKLECLSLVADSAQIDQVLMLNSLSQPAHSDNFSAALLFVFIERASGLQMRKGDKNPSPSAELKLRKDVYKTKVVQKTIAPAWEESFVFLLKTPHSEELELMIRDEGKGSLGSLTIPLLDLLNKEDLTMDGWFPLSTTGAHSEILMRLQMRVLVSPSPHKESEVDNSQPTVEDFSLNRQSTEGELRQRQQLTNSDMEPIASQFGQLCLTLYCPAKDGRLVAIVSKCRNLCMSAKEPPDLYLSVILLPDKSRSTKRKTSVKKRTHNPEFNEKFEWEMSLEEAQKRKLEISVKNSVSFMSREKELLGKVLIDLSDVDLATGQNGWYDVDPERTSV</sequence>
<keyword evidence="10" id="KW-0106">Calcium</keyword>
<keyword evidence="18" id="KW-1185">Reference proteome</keyword>
<dbReference type="GO" id="GO:0031210">
    <property type="term" value="F:phosphatidylcholine binding"/>
    <property type="evidence" value="ECO:0000318"/>
    <property type="project" value="GO_Central"/>
</dbReference>
<evidence type="ECO:0000256" key="15">
    <source>
        <dbReference type="SAM" id="Phobius"/>
    </source>
</evidence>
<evidence type="ECO:0000256" key="12">
    <source>
        <dbReference type="ARBA" id="ARBA00023055"/>
    </source>
</evidence>
<feature type="domain" description="C2" evidence="16">
    <location>
        <begin position="427"/>
        <end position="548"/>
    </location>
</feature>
<evidence type="ECO:0000256" key="6">
    <source>
        <dbReference type="ARBA" id="ARBA00022692"/>
    </source>
</evidence>
<evidence type="ECO:0000256" key="14">
    <source>
        <dbReference type="ARBA" id="ARBA00023136"/>
    </source>
</evidence>
<name>A0A1L8H9M7_XENLA</name>
<feature type="domain" description="C2" evidence="16">
    <location>
        <begin position="589"/>
        <end position="712"/>
    </location>
</feature>
<dbReference type="GeneID" id="108709831"/>
<dbReference type="OMA" id="KVHPGQS"/>
<dbReference type="InterPro" id="IPR037752">
    <property type="entry name" value="C2C_KIAA1228"/>
</dbReference>
<dbReference type="Proteomes" id="UP000186698">
    <property type="component" value="Chromosome 2S"/>
</dbReference>
<dbReference type="AGR" id="Xenbase:XB-GENE-17334705"/>
<keyword evidence="12" id="KW-0445">Lipid transport</keyword>
<dbReference type="PROSITE" id="PS51847">
    <property type="entry name" value="SMP"/>
    <property type="match status" value="1"/>
</dbReference>
<evidence type="ECO:0000313" key="21">
    <source>
        <dbReference type="RefSeq" id="XP_018105507.1"/>
    </source>
</evidence>
<dbReference type="GO" id="GO:0005544">
    <property type="term" value="F:calcium-dependent phospholipid binding"/>
    <property type="evidence" value="ECO:0000318"/>
    <property type="project" value="GO_Central"/>
</dbReference>
<dbReference type="GO" id="GO:0005789">
    <property type="term" value="C:endoplasmic reticulum membrane"/>
    <property type="evidence" value="ECO:0000318"/>
    <property type="project" value="GO_Central"/>
</dbReference>
<evidence type="ECO:0000256" key="8">
    <source>
        <dbReference type="ARBA" id="ARBA00022737"/>
    </source>
</evidence>
<dbReference type="InterPro" id="IPR031468">
    <property type="entry name" value="SMP_LBD"/>
</dbReference>
<evidence type="ECO:0000256" key="1">
    <source>
        <dbReference type="ARBA" id="ARBA00004202"/>
    </source>
</evidence>
<evidence type="ECO:0000256" key="10">
    <source>
        <dbReference type="ARBA" id="ARBA00022837"/>
    </source>
</evidence>
<evidence type="ECO:0000256" key="5">
    <source>
        <dbReference type="ARBA" id="ARBA00022475"/>
    </source>
</evidence>
<dbReference type="InterPro" id="IPR035892">
    <property type="entry name" value="C2_domain_sf"/>
</dbReference>
<feature type="domain" description="C2" evidence="16">
    <location>
        <begin position="277"/>
        <end position="399"/>
    </location>
</feature>
<dbReference type="Pfam" id="PF00168">
    <property type="entry name" value="C2"/>
    <property type="match status" value="5"/>
</dbReference>
<dbReference type="CDD" id="cd04050">
    <property type="entry name" value="C2B_Synaptotagmin-like"/>
    <property type="match status" value="2"/>
</dbReference>
<dbReference type="InterPro" id="IPR037733">
    <property type="entry name" value="Ext_Synaptotagmin_C2A"/>
</dbReference>
<feature type="domain" description="C2" evidence="16">
    <location>
        <begin position="738"/>
        <end position="856"/>
    </location>
</feature>
<dbReference type="InterPro" id="IPR051634">
    <property type="entry name" value="Extended_Synaptotagmin"/>
</dbReference>
<comment type="subcellular location">
    <subcellularLocation>
        <location evidence="1">Cell membrane</location>
        <topology evidence="1">Peripheral membrane protein</topology>
    </subcellularLocation>
    <subcellularLocation>
        <location evidence="2">Endoplasmic reticulum membrane</location>
        <topology evidence="2">Multi-pass membrane protein</topology>
    </subcellularLocation>
</comment>
<dbReference type="GO" id="GO:0035091">
    <property type="term" value="F:phosphatidylinositol binding"/>
    <property type="evidence" value="ECO:0000318"/>
    <property type="project" value="GO_Central"/>
</dbReference>
<dbReference type="KEGG" id="xla:108709831"/>
<evidence type="ECO:0000313" key="20">
    <source>
        <dbReference type="RefSeq" id="XP_018105505.1"/>
    </source>
</evidence>
<dbReference type="FunFam" id="2.60.40.150:FF:000106">
    <property type="entry name" value="extended synaptotagmin-1 isoform X1"/>
    <property type="match status" value="2"/>
</dbReference>
<evidence type="ECO:0000259" key="17">
    <source>
        <dbReference type="PROSITE" id="PS51847"/>
    </source>
</evidence>
<keyword evidence="14 15" id="KW-0472">Membrane</keyword>
<keyword evidence="11 15" id="KW-1133">Transmembrane helix</keyword>
<keyword evidence="13" id="KW-0446">Lipid-binding</keyword>
<dbReference type="PANTHER" id="PTHR45761:SF3">
    <property type="entry name" value="EXTENDED SYNAPTOTAGMIN-1"/>
    <property type="match status" value="1"/>
</dbReference>
<evidence type="ECO:0000256" key="4">
    <source>
        <dbReference type="ARBA" id="ARBA00022448"/>
    </source>
</evidence>
<dbReference type="GO" id="GO:0005509">
    <property type="term" value="F:calcium ion binding"/>
    <property type="evidence" value="ECO:0000318"/>
    <property type="project" value="GO_Central"/>
</dbReference>
<evidence type="ECO:0000313" key="19">
    <source>
        <dbReference type="RefSeq" id="XP_018105504.1"/>
    </source>
</evidence>
<evidence type="ECO:0000256" key="11">
    <source>
        <dbReference type="ARBA" id="ARBA00022989"/>
    </source>
</evidence>
<feature type="transmembrane region" description="Helical" evidence="15">
    <location>
        <begin position="29"/>
        <end position="58"/>
    </location>
</feature>
<dbReference type="InterPro" id="IPR000008">
    <property type="entry name" value="C2_dom"/>
</dbReference>
<dbReference type="CTD" id="108709831"/>
<dbReference type="RefSeq" id="XP_018105507.1">
    <property type="nucleotide sequence ID" value="XM_018250018.2"/>
</dbReference>
<dbReference type="InterPro" id="IPR039010">
    <property type="entry name" value="Synaptotagmin_SMP"/>
</dbReference>
<keyword evidence="6 15" id="KW-0812">Transmembrane</keyword>
<keyword evidence="7" id="KW-0479">Metal-binding</keyword>
<organism evidence="21">
    <name type="scientific">Xenopus laevis</name>
    <name type="common">African clawed frog</name>
    <dbReference type="NCBI Taxonomy" id="8355"/>
    <lineage>
        <taxon>Eukaryota</taxon>
        <taxon>Metazoa</taxon>
        <taxon>Chordata</taxon>
        <taxon>Craniata</taxon>
        <taxon>Vertebrata</taxon>
        <taxon>Euteleostomi</taxon>
        <taxon>Amphibia</taxon>
        <taxon>Batrachia</taxon>
        <taxon>Anura</taxon>
        <taxon>Pipoidea</taxon>
        <taxon>Pipidae</taxon>
        <taxon>Xenopodinae</taxon>
        <taxon>Xenopus</taxon>
        <taxon>Xenopus</taxon>
    </lineage>
</organism>
<dbReference type="OrthoDB" id="1029639at2759"/>
<keyword evidence="8" id="KW-0677">Repeat</keyword>
<proteinExistence type="inferred from homology"/>
<dbReference type="CDD" id="cd08391">
    <property type="entry name" value="C2A_C2C_Synaptotagmin_like"/>
    <property type="match status" value="1"/>
</dbReference>
<evidence type="ECO:0000313" key="22">
    <source>
        <dbReference type="Xenbase" id="XB-GENE-17334705"/>
    </source>
</evidence>
<feature type="domain" description="SMP-LTD" evidence="17">
    <location>
        <begin position="102"/>
        <end position="280"/>
    </location>
</feature>
<dbReference type="GO" id="GO:0005886">
    <property type="term" value="C:plasma membrane"/>
    <property type="evidence" value="ECO:0007669"/>
    <property type="project" value="UniProtKB-SubCell"/>
</dbReference>
<evidence type="ECO:0000313" key="18">
    <source>
        <dbReference type="Proteomes" id="UP000186698"/>
    </source>
</evidence>
<dbReference type="InterPro" id="IPR037749">
    <property type="entry name" value="Ext_Synaptotagmin_C2B"/>
</dbReference>
<evidence type="ECO:0000256" key="9">
    <source>
        <dbReference type="ARBA" id="ARBA00022824"/>
    </source>
</evidence>
<evidence type="ECO:0000259" key="16">
    <source>
        <dbReference type="PROSITE" id="PS50004"/>
    </source>
</evidence>
<keyword evidence="5" id="KW-1003">Cell membrane</keyword>